<dbReference type="GO" id="GO:0005886">
    <property type="term" value="C:plasma membrane"/>
    <property type="evidence" value="ECO:0007669"/>
    <property type="project" value="UniProtKB-SubCell"/>
</dbReference>
<evidence type="ECO:0000256" key="6">
    <source>
        <dbReference type="ARBA" id="ARBA00023310"/>
    </source>
</evidence>
<comment type="function">
    <text evidence="7">This protein is part of the stalk that links CF(0) to CF(1). It either transmits conformational changes from CF(0) to CF(1) or is implicated in proton conduction.</text>
</comment>
<sequence length="177" mass="20118">MDLKKDALVHKYAQELVQDAKFRDQLTVLYENTSGLIDIFVETKLDAVLGSDKFDSSEKAGLLRRLNRPESPLLNTFLDTAIAEKEFGMILPVLQEVLVKIGEETQIFDMEVVVAQPLTQAQKERIRKIVETKFLIKTHHLIETVDDSLIGGFIIKVNNQIIDASVRTQIQDIKQKL</sequence>
<dbReference type="NCBIfam" id="TIGR01145">
    <property type="entry name" value="ATP_synt_delta"/>
    <property type="match status" value="1"/>
</dbReference>
<keyword evidence="5 7" id="KW-0472">Membrane</keyword>
<proteinExistence type="inferred from homology"/>
<dbReference type="GO" id="GO:0046933">
    <property type="term" value="F:proton-transporting ATP synthase activity, rotational mechanism"/>
    <property type="evidence" value="ECO:0007669"/>
    <property type="project" value="UniProtKB-UniRule"/>
</dbReference>
<gene>
    <name evidence="7" type="primary">atpH</name>
    <name evidence="8" type="ORF">EAF07_00250</name>
</gene>
<dbReference type="EMBL" id="RCVM01000001">
    <property type="protein sequence ID" value="RLY05169.1"/>
    <property type="molecule type" value="Genomic_DNA"/>
</dbReference>
<keyword evidence="7" id="KW-0139">CF(1)</keyword>
<evidence type="ECO:0000256" key="7">
    <source>
        <dbReference type="HAMAP-Rule" id="MF_01416"/>
    </source>
</evidence>
<comment type="caution">
    <text evidence="8">The sequence shown here is derived from an EMBL/GenBank/DDBJ whole genome shotgun (WGS) entry which is preliminary data.</text>
</comment>
<evidence type="ECO:0000313" key="8">
    <source>
        <dbReference type="EMBL" id="RLY05169.1"/>
    </source>
</evidence>
<keyword evidence="8" id="KW-0378">Hydrolase</keyword>
<comment type="similarity">
    <text evidence="7">Belongs to the ATPase delta chain family.</text>
</comment>
<dbReference type="AlphaFoldDB" id="A0A3L9DZK5"/>
<evidence type="ECO:0000256" key="3">
    <source>
        <dbReference type="ARBA" id="ARBA00022781"/>
    </source>
</evidence>
<dbReference type="InterPro" id="IPR000711">
    <property type="entry name" value="ATPase_OSCP/dsu"/>
</dbReference>
<dbReference type="RefSeq" id="WP_121834299.1">
    <property type="nucleotide sequence ID" value="NZ_CP163513.1"/>
</dbReference>
<dbReference type="GO" id="GO:0045259">
    <property type="term" value="C:proton-transporting ATP synthase complex"/>
    <property type="evidence" value="ECO:0007669"/>
    <property type="project" value="UniProtKB-KW"/>
</dbReference>
<evidence type="ECO:0000313" key="9">
    <source>
        <dbReference type="Proteomes" id="UP000279194"/>
    </source>
</evidence>
<evidence type="ECO:0000256" key="1">
    <source>
        <dbReference type="ARBA" id="ARBA00004370"/>
    </source>
</evidence>
<dbReference type="NCBIfam" id="NF004401">
    <property type="entry name" value="PRK05758.2-1"/>
    <property type="match status" value="1"/>
</dbReference>
<dbReference type="Proteomes" id="UP000279194">
    <property type="component" value="Unassembled WGS sequence"/>
</dbReference>
<organism evidence="8 9">
    <name type="scientific">Streptococcus hillyeri</name>
    <dbReference type="NCBI Taxonomy" id="2282420"/>
    <lineage>
        <taxon>Bacteria</taxon>
        <taxon>Bacillati</taxon>
        <taxon>Bacillota</taxon>
        <taxon>Bacilli</taxon>
        <taxon>Lactobacillales</taxon>
        <taxon>Streptococcaceae</taxon>
        <taxon>Streptococcus</taxon>
    </lineage>
</organism>
<keyword evidence="2 7" id="KW-0813">Transport</keyword>
<protein>
    <recommendedName>
        <fullName evidence="7">ATP synthase subunit delta</fullName>
    </recommendedName>
    <alternativeName>
        <fullName evidence="7">ATP synthase F(1) sector subunit delta</fullName>
    </alternativeName>
    <alternativeName>
        <fullName evidence="7">F-type ATPase subunit delta</fullName>
        <shortName evidence="7">F-ATPase subunit delta</shortName>
    </alternativeName>
</protein>
<dbReference type="PRINTS" id="PR00125">
    <property type="entry name" value="ATPASEDELTA"/>
</dbReference>
<comment type="function">
    <text evidence="7">F(1)F(0) ATP synthase produces ATP from ADP in the presence of a proton or sodium gradient. F-type ATPases consist of two structural domains, F(1) containing the extramembraneous catalytic core and F(0) containing the membrane proton channel, linked together by a central stalk and a peripheral stalk. During catalysis, ATP synthesis in the catalytic domain of F(1) is coupled via a rotary mechanism of the central stalk subunits to proton translocation.</text>
</comment>
<accession>A0A3L9DZK5</accession>
<dbReference type="OrthoDB" id="9802471at2"/>
<keyword evidence="6 7" id="KW-0066">ATP synthesis</keyword>
<evidence type="ECO:0000256" key="5">
    <source>
        <dbReference type="ARBA" id="ARBA00023136"/>
    </source>
</evidence>
<name>A0A3L9DZK5_9STRE</name>
<evidence type="ECO:0000256" key="4">
    <source>
        <dbReference type="ARBA" id="ARBA00023065"/>
    </source>
</evidence>
<comment type="subcellular location">
    <subcellularLocation>
        <location evidence="7">Cell membrane</location>
        <topology evidence="7">Peripheral membrane protein</topology>
    </subcellularLocation>
    <subcellularLocation>
        <location evidence="1">Membrane</location>
    </subcellularLocation>
</comment>
<keyword evidence="3 7" id="KW-0375">Hydrogen ion transport</keyword>
<dbReference type="Pfam" id="PF00213">
    <property type="entry name" value="OSCP"/>
    <property type="match status" value="1"/>
</dbReference>
<dbReference type="HAMAP" id="MF_01416">
    <property type="entry name" value="ATP_synth_delta_bact"/>
    <property type="match status" value="1"/>
</dbReference>
<dbReference type="GO" id="GO:0016787">
    <property type="term" value="F:hydrolase activity"/>
    <property type="evidence" value="ECO:0007669"/>
    <property type="project" value="UniProtKB-KW"/>
</dbReference>
<keyword evidence="7" id="KW-1003">Cell membrane</keyword>
<reference evidence="8 9" key="1">
    <citation type="submission" date="2018-10" db="EMBL/GenBank/DDBJ databases">
        <title>Streptococcus hillyeri sp. nov., isolated from equine tracheal sample.</title>
        <authorList>
            <person name="Macfadyen A.C."/>
            <person name="Waller A."/>
            <person name="Paterson G.K."/>
        </authorList>
    </citation>
    <scope>NUCLEOTIDE SEQUENCE [LARGE SCALE GENOMIC DNA]</scope>
    <source>
        <strain evidence="8 9">28462</strain>
    </source>
</reference>
<keyword evidence="9" id="KW-1185">Reference proteome</keyword>
<evidence type="ECO:0000256" key="2">
    <source>
        <dbReference type="ARBA" id="ARBA00022448"/>
    </source>
</evidence>
<dbReference type="PANTHER" id="PTHR11910">
    <property type="entry name" value="ATP SYNTHASE DELTA CHAIN"/>
    <property type="match status" value="1"/>
</dbReference>
<keyword evidence="4 7" id="KW-0406">Ion transport</keyword>